<name>A0A061AB07_9MOLU</name>
<keyword evidence="3" id="KW-0479">Metal-binding</keyword>
<dbReference type="Pfam" id="PF00293">
    <property type="entry name" value="NUDIX"/>
    <property type="match status" value="1"/>
</dbReference>
<gene>
    <name evidence="7" type="ORF">Aocu_09600</name>
</gene>
<accession>A0A061AB07</accession>
<sequence length="161" mass="18996">MEFIYTLAFIKRNDEILMINRYKQPWKGMWNGIGGKRLKDESAIDCILREIKEESNIELSISQIHDKGIVTWNDDFQAESSGLHIFFVEVSNDFLYPSPIETDEGILAWKKIDWLSDKDNLGVAYNIPFFIHEIIHDMKKYHYHCVFSGNQLLEVRKTKHE</sequence>
<evidence type="ECO:0000259" key="6">
    <source>
        <dbReference type="PROSITE" id="PS51462"/>
    </source>
</evidence>
<dbReference type="GO" id="GO:0005737">
    <property type="term" value="C:cytoplasm"/>
    <property type="evidence" value="ECO:0007669"/>
    <property type="project" value="TreeGrafter"/>
</dbReference>
<dbReference type="AlphaFoldDB" id="A0A061AB07"/>
<dbReference type="CDD" id="cd18886">
    <property type="entry name" value="NUDIX_MutT_Nudt1"/>
    <property type="match status" value="1"/>
</dbReference>
<reference evidence="8" key="1">
    <citation type="submission" date="2014-05" db="EMBL/GenBank/DDBJ databases">
        <authorList>
            <person name="Kube M."/>
        </authorList>
    </citation>
    <scope>NUCLEOTIDE SEQUENCE [LARGE SCALE GENOMIC DNA]</scope>
</reference>
<keyword evidence="4" id="KW-0378">Hydrolase</keyword>
<dbReference type="SUPFAM" id="SSF55811">
    <property type="entry name" value="Nudix"/>
    <property type="match status" value="1"/>
</dbReference>
<dbReference type="PATRIC" id="fig|35623.3.peg.960"/>
<dbReference type="KEGG" id="aoc:Aocu_09600"/>
<dbReference type="PROSITE" id="PS00893">
    <property type="entry name" value="NUDIX_BOX"/>
    <property type="match status" value="1"/>
</dbReference>
<proteinExistence type="inferred from homology"/>
<evidence type="ECO:0000256" key="4">
    <source>
        <dbReference type="ARBA" id="ARBA00022801"/>
    </source>
</evidence>
<evidence type="ECO:0000313" key="8">
    <source>
        <dbReference type="Proteomes" id="UP000032434"/>
    </source>
</evidence>
<evidence type="ECO:0000313" key="7">
    <source>
        <dbReference type="EMBL" id="CDR31033.1"/>
    </source>
</evidence>
<keyword evidence="8" id="KW-1185">Reference proteome</keyword>
<dbReference type="PANTHER" id="PTHR43758:SF2">
    <property type="entry name" value="OXIDIZED PURINE NUCLEOSIDE TRIPHOSPHATE HYDROLASE"/>
    <property type="match status" value="1"/>
</dbReference>
<dbReference type="OrthoDB" id="9008185at2"/>
<dbReference type="Proteomes" id="UP000032434">
    <property type="component" value="Chromosome 1"/>
</dbReference>
<comment type="similarity">
    <text evidence="2">Belongs to the Nudix hydrolase family.</text>
</comment>
<dbReference type="GO" id="GO:0046872">
    <property type="term" value="F:metal ion binding"/>
    <property type="evidence" value="ECO:0007669"/>
    <property type="project" value="UniProtKB-KW"/>
</dbReference>
<dbReference type="Gene3D" id="3.90.79.10">
    <property type="entry name" value="Nucleoside Triphosphate Pyrophosphohydrolase"/>
    <property type="match status" value="1"/>
</dbReference>
<dbReference type="EMBL" id="LK028559">
    <property type="protein sequence ID" value="CDR31033.1"/>
    <property type="molecule type" value="Genomic_DNA"/>
</dbReference>
<keyword evidence="5" id="KW-0460">Magnesium</keyword>
<evidence type="ECO:0000256" key="5">
    <source>
        <dbReference type="ARBA" id="ARBA00022842"/>
    </source>
</evidence>
<dbReference type="PROSITE" id="PS51462">
    <property type="entry name" value="NUDIX"/>
    <property type="match status" value="1"/>
</dbReference>
<dbReference type="InterPro" id="IPR015797">
    <property type="entry name" value="NUDIX_hydrolase-like_dom_sf"/>
</dbReference>
<dbReference type="InterPro" id="IPR020084">
    <property type="entry name" value="NUDIX_hydrolase_CS"/>
</dbReference>
<dbReference type="InterPro" id="IPR000086">
    <property type="entry name" value="NUDIX_hydrolase_dom"/>
</dbReference>
<organism evidence="7 8">
    <name type="scientific">Acholeplasma oculi</name>
    <dbReference type="NCBI Taxonomy" id="35623"/>
    <lineage>
        <taxon>Bacteria</taxon>
        <taxon>Bacillati</taxon>
        <taxon>Mycoplasmatota</taxon>
        <taxon>Mollicutes</taxon>
        <taxon>Acholeplasmatales</taxon>
        <taxon>Acholeplasmataceae</taxon>
        <taxon>Acholeplasma</taxon>
    </lineage>
</organism>
<dbReference type="STRING" id="35623.Aocu_09600"/>
<evidence type="ECO:0000256" key="2">
    <source>
        <dbReference type="ARBA" id="ARBA00005582"/>
    </source>
</evidence>
<dbReference type="HOGENOM" id="CLU_037162_27_0_14"/>
<evidence type="ECO:0000256" key="3">
    <source>
        <dbReference type="ARBA" id="ARBA00022723"/>
    </source>
</evidence>
<dbReference type="RefSeq" id="WP_052670062.1">
    <property type="nucleotide sequence ID" value="NZ_FUZK01000001.1"/>
</dbReference>
<dbReference type="PANTHER" id="PTHR43758">
    <property type="entry name" value="7,8-DIHYDRO-8-OXOGUANINE TRIPHOSPHATASE"/>
    <property type="match status" value="1"/>
</dbReference>
<evidence type="ECO:0000256" key="1">
    <source>
        <dbReference type="ARBA" id="ARBA00001946"/>
    </source>
</evidence>
<feature type="domain" description="Nudix hydrolase" evidence="6">
    <location>
        <begin position="1"/>
        <end position="135"/>
    </location>
</feature>
<dbReference type="InParanoid" id="A0A061AB07"/>
<comment type="cofactor">
    <cofactor evidence="1">
        <name>Mg(2+)</name>
        <dbReference type="ChEBI" id="CHEBI:18420"/>
    </cofactor>
</comment>
<protein>
    <submittedName>
        <fullName evidence="7">NUDIX family protein</fullName>
    </submittedName>
</protein>
<dbReference type="GO" id="GO:0016818">
    <property type="term" value="F:hydrolase activity, acting on acid anhydrides, in phosphorus-containing anhydrides"/>
    <property type="evidence" value="ECO:0007669"/>
    <property type="project" value="TreeGrafter"/>
</dbReference>